<dbReference type="AlphaFoldDB" id="A0A841GVZ9"/>
<dbReference type="Pfam" id="PF05973">
    <property type="entry name" value="Gp49"/>
    <property type="match status" value="1"/>
</dbReference>
<comment type="caution">
    <text evidence="1">The sequence shown here is derived from an EMBL/GenBank/DDBJ whole genome shotgun (WGS) entry which is preliminary data.</text>
</comment>
<sequence length="126" mass="14399">MENGPKPLIWIGRARREFEAFPAKAIEEAGFQLEWIQNGVDPADWKPMETIGRGACELRVRIWDGGTVQLRVIYVARFAEAVYILHAFEKKTKATSRHNLDVAKVRYAGMLRERGSMHNFRGGRSP</sequence>
<name>A0A841GVZ9_9BACT</name>
<dbReference type="EMBL" id="JACHIA010000003">
    <property type="protein sequence ID" value="MBB6070068.1"/>
    <property type="molecule type" value="Genomic_DNA"/>
</dbReference>
<protein>
    <submittedName>
        <fullName evidence="1">Phage-related protein</fullName>
    </submittedName>
</protein>
<reference evidence="1 2" key="1">
    <citation type="submission" date="2020-08" db="EMBL/GenBank/DDBJ databases">
        <title>Genomic Encyclopedia of Type Strains, Phase IV (KMG-IV): sequencing the most valuable type-strain genomes for metagenomic binning, comparative biology and taxonomic classification.</title>
        <authorList>
            <person name="Goeker M."/>
        </authorList>
    </citation>
    <scope>NUCLEOTIDE SEQUENCE [LARGE SCALE GENOMIC DNA]</scope>
    <source>
        <strain evidence="1 2">DSM 29007</strain>
    </source>
</reference>
<keyword evidence="2" id="KW-1185">Reference proteome</keyword>
<dbReference type="RefSeq" id="WP_170039803.1">
    <property type="nucleotide sequence ID" value="NZ_JABDTL010000002.1"/>
</dbReference>
<dbReference type="Proteomes" id="UP000582837">
    <property type="component" value="Unassembled WGS sequence"/>
</dbReference>
<organism evidence="1 2">
    <name type="scientific">Longimicrobium terrae</name>
    <dbReference type="NCBI Taxonomy" id="1639882"/>
    <lineage>
        <taxon>Bacteria</taxon>
        <taxon>Pseudomonadati</taxon>
        <taxon>Gemmatimonadota</taxon>
        <taxon>Longimicrobiia</taxon>
        <taxon>Longimicrobiales</taxon>
        <taxon>Longimicrobiaceae</taxon>
        <taxon>Longimicrobium</taxon>
    </lineage>
</organism>
<gene>
    <name evidence="1" type="ORF">HNQ61_001685</name>
</gene>
<accession>A0A841GVZ9</accession>
<evidence type="ECO:0000313" key="2">
    <source>
        <dbReference type="Proteomes" id="UP000582837"/>
    </source>
</evidence>
<evidence type="ECO:0000313" key="1">
    <source>
        <dbReference type="EMBL" id="MBB6070068.1"/>
    </source>
</evidence>
<dbReference type="InterPro" id="IPR009241">
    <property type="entry name" value="HigB-like"/>
</dbReference>
<proteinExistence type="predicted"/>